<gene>
    <name evidence="1" type="ORF">Dia5BBH33_17910</name>
</gene>
<name>A0A8D5A6G4_9FIRM</name>
<dbReference type="AlphaFoldDB" id="A0A8D5A6G4"/>
<sequence>MLSIYPVFFPYFKCKADACSHTCCQIWEIDIDPDSEARYRSEKGPLGEELAQWMQKSEDGSTCFKLNDEGYCHFLTKEGLCRLVLEKGDDYLCDICKMHPRFFKYIDDWELCGTGLSCERTVEQIMEEKGSLTFRADKADGFYSLEDLVNALGWDMQTSAYVFRPSLEEKRVKTVLSRLEKTEPIDEAWTNRLSLMTRKTDSLIRLARAYLSKYDPYFFNRLYQYIWYRALDESDAYGMAAVSDFARDAAEYIFLEAALTDDPIRSAARWSEQVEYDTKNPAILLNLIANAEEEGKDV</sequence>
<protein>
    <submittedName>
        <fullName evidence="1">Uncharacterized protein</fullName>
    </submittedName>
</protein>
<reference evidence="2" key="1">
    <citation type="submission" date="2019-05" db="EMBL/GenBank/DDBJ databases">
        <title>Complete genome sequencing of Dialister sp. strain 5BBH33.</title>
        <authorList>
            <person name="Sakamoto M."/>
            <person name="Murakami T."/>
            <person name="Mori H."/>
        </authorList>
    </citation>
    <scope>NUCLEOTIDE SEQUENCE [LARGE SCALE GENOMIC DNA]</scope>
    <source>
        <strain evidence="2">5BBH33</strain>
    </source>
</reference>
<dbReference type="NCBIfam" id="NF038110">
    <property type="entry name" value="Lys_methyl_FliB"/>
    <property type="match status" value="1"/>
</dbReference>
<dbReference type="OrthoDB" id="86584at2"/>
<dbReference type="GeneID" id="92717004"/>
<dbReference type="Proteomes" id="UP000320585">
    <property type="component" value="Chromosome"/>
</dbReference>
<evidence type="ECO:0000313" key="2">
    <source>
        <dbReference type="Proteomes" id="UP000320585"/>
    </source>
</evidence>
<dbReference type="EMBL" id="AP019697">
    <property type="protein sequence ID" value="BBK25856.1"/>
    <property type="molecule type" value="Genomic_DNA"/>
</dbReference>
<keyword evidence="2" id="KW-1185">Reference proteome</keyword>
<proteinExistence type="predicted"/>
<organism evidence="1 2">
    <name type="scientific">Dialister hominis</name>
    <dbReference type="NCBI Taxonomy" id="2582419"/>
    <lineage>
        <taxon>Bacteria</taxon>
        <taxon>Bacillati</taxon>
        <taxon>Bacillota</taxon>
        <taxon>Negativicutes</taxon>
        <taxon>Veillonellales</taxon>
        <taxon>Veillonellaceae</taxon>
        <taxon>Dialister</taxon>
    </lineage>
</organism>
<dbReference type="KEGG" id="dho:Dia5BBH33_17910"/>
<accession>A0A8D5A6G4</accession>
<evidence type="ECO:0000313" key="1">
    <source>
        <dbReference type="EMBL" id="BBK25856.1"/>
    </source>
</evidence>
<dbReference type="RefSeq" id="WP_143332842.1">
    <property type="nucleotide sequence ID" value="NZ_AP019697.1"/>
</dbReference>